<dbReference type="AlphaFoldDB" id="A0A0G4IQL2"/>
<protein>
    <submittedName>
        <fullName evidence="2">Uncharacterized protein</fullName>
    </submittedName>
</protein>
<evidence type="ECO:0000313" key="2">
    <source>
        <dbReference type="EMBL" id="CEO97618.1"/>
    </source>
</evidence>
<feature type="region of interest" description="Disordered" evidence="1">
    <location>
        <begin position="55"/>
        <end position="101"/>
    </location>
</feature>
<keyword evidence="3" id="KW-1185">Reference proteome</keyword>
<feature type="compositionally biased region" description="Gly residues" evidence="1">
    <location>
        <begin position="90"/>
        <end position="101"/>
    </location>
</feature>
<feature type="compositionally biased region" description="Basic and acidic residues" evidence="1">
    <location>
        <begin position="66"/>
        <end position="77"/>
    </location>
</feature>
<organism evidence="2 3">
    <name type="scientific">Plasmodiophora brassicae</name>
    <name type="common">Clubroot disease agent</name>
    <dbReference type="NCBI Taxonomy" id="37360"/>
    <lineage>
        <taxon>Eukaryota</taxon>
        <taxon>Sar</taxon>
        <taxon>Rhizaria</taxon>
        <taxon>Endomyxa</taxon>
        <taxon>Phytomyxea</taxon>
        <taxon>Plasmodiophorida</taxon>
        <taxon>Plasmodiophoridae</taxon>
        <taxon>Plasmodiophora</taxon>
    </lineage>
</organism>
<name>A0A0G4IQL2_PLABS</name>
<sequence>LAHDWTRPALLGSSSLALCHVRQHDRRFPAKNNCAVTDVVTRIAACFFWSCWGHRQRQRGSGIAGDRVRARRDDSREASSGADQRRPQVGGQGPGDGHGDH</sequence>
<evidence type="ECO:0000256" key="1">
    <source>
        <dbReference type="SAM" id="MobiDB-lite"/>
    </source>
</evidence>
<dbReference type="EMBL" id="CDSF01000079">
    <property type="protein sequence ID" value="CEO97618.1"/>
    <property type="molecule type" value="Genomic_DNA"/>
</dbReference>
<evidence type="ECO:0000313" key="3">
    <source>
        <dbReference type="Proteomes" id="UP000039324"/>
    </source>
</evidence>
<feature type="non-terminal residue" evidence="2">
    <location>
        <position position="1"/>
    </location>
</feature>
<gene>
    <name evidence="2" type="ORF">PBRA_000964</name>
</gene>
<proteinExistence type="predicted"/>
<accession>A0A0G4IQL2</accession>
<reference evidence="2 3" key="1">
    <citation type="submission" date="2015-02" db="EMBL/GenBank/DDBJ databases">
        <authorList>
            <person name="Chooi Y.-H."/>
        </authorList>
    </citation>
    <scope>NUCLEOTIDE SEQUENCE [LARGE SCALE GENOMIC DNA]</scope>
    <source>
        <strain evidence="2">E3</strain>
    </source>
</reference>
<dbReference type="Proteomes" id="UP000039324">
    <property type="component" value="Unassembled WGS sequence"/>
</dbReference>